<evidence type="ECO:0000313" key="2">
    <source>
        <dbReference type="Proteomes" id="UP000033428"/>
    </source>
</evidence>
<sequence>MLSVGCPLLPLSSCPALTFRSPFSSLPPFPPLPPSSPLISLLS</sequence>
<proteinExistence type="predicted"/>
<keyword evidence="2" id="KW-1185">Reference proteome</keyword>
<dbReference type="EMBL" id="JYNY01000207">
    <property type="protein sequence ID" value="KJJ85176.1"/>
    <property type="molecule type" value="Genomic_DNA"/>
</dbReference>
<comment type="caution">
    <text evidence="1">The sequence shown here is derived from an EMBL/GenBank/DDBJ whole genome shotgun (WGS) entry which is preliminary data.</text>
</comment>
<protein>
    <submittedName>
        <fullName evidence="1">Uncharacterized protein</fullName>
    </submittedName>
</protein>
<reference evidence="1 2" key="1">
    <citation type="submission" date="2015-02" db="EMBL/GenBank/DDBJ databases">
        <title>Single-cell genomics of uncultivated deep-branching MTB reveals a conserved set of magnetosome genes.</title>
        <authorList>
            <person name="Kolinko S."/>
            <person name="Richter M."/>
            <person name="Glockner F.O."/>
            <person name="Brachmann A."/>
            <person name="Schuler D."/>
        </authorList>
    </citation>
    <scope>NUCLEOTIDE SEQUENCE [LARGE SCALE GENOMIC DNA]</scope>
    <source>
        <strain evidence="1">SKK-01</strain>
    </source>
</reference>
<organism evidence="1 2">
    <name type="scientific">Candidatus Omnitrophus magneticus</name>
    <dbReference type="NCBI Taxonomy" id="1609969"/>
    <lineage>
        <taxon>Bacteria</taxon>
        <taxon>Pseudomonadati</taxon>
        <taxon>Candidatus Omnitrophota</taxon>
        <taxon>Candidatus Omnitrophus</taxon>
    </lineage>
</organism>
<name>A0A0F0CUH8_9BACT</name>
<dbReference type="Proteomes" id="UP000033428">
    <property type="component" value="Unassembled WGS sequence"/>
</dbReference>
<accession>A0A0F0CUH8</accession>
<dbReference type="AlphaFoldDB" id="A0A0F0CUH8"/>
<gene>
    <name evidence="1" type="ORF">OMAG_000954</name>
</gene>
<evidence type="ECO:0000313" key="1">
    <source>
        <dbReference type="EMBL" id="KJJ85176.1"/>
    </source>
</evidence>